<accession>A0A5A7SXC9</accession>
<evidence type="ECO:0000256" key="2">
    <source>
        <dbReference type="SAM" id="MobiDB-lite"/>
    </source>
</evidence>
<dbReference type="AlphaFoldDB" id="A0A5A7SXC9"/>
<dbReference type="Proteomes" id="UP000321947">
    <property type="component" value="Unassembled WGS sequence"/>
</dbReference>
<keyword evidence="1" id="KW-0175">Coiled coil</keyword>
<dbReference type="PANTHER" id="PTHR35493">
    <property type="entry name" value="STRUCTURAL MAINTENANCE OF CHROMOSOMES PROTEIN"/>
    <property type="match status" value="1"/>
</dbReference>
<dbReference type="OrthoDB" id="760436at2759"/>
<evidence type="ECO:0000313" key="5">
    <source>
        <dbReference type="Proteomes" id="UP000321393"/>
    </source>
</evidence>
<evidence type="ECO:0000313" key="6">
    <source>
        <dbReference type="Proteomes" id="UP000321947"/>
    </source>
</evidence>
<comment type="caution">
    <text evidence="3">The sequence shown here is derived from an EMBL/GenBank/DDBJ whole genome shotgun (WGS) entry which is preliminary data.</text>
</comment>
<organism evidence="3 5">
    <name type="scientific">Cucumis melo var. makuwa</name>
    <name type="common">Oriental melon</name>
    <dbReference type="NCBI Taxonomy" id="1194695"/>
    <lineage>
        <taxon>Eukaryota</taxon>
        <taxon>Viridiplantae</taxon>
        <taxon>Streptophyta</taxon>
        <taxon>Embryophyta</taxon>
        <taxon>Tracheophyta</taxon>
        <taxon>Spermatophyta</taxon>
        <taxon>Magnoliopsida</taxon>
        <taxon>eudicotyledons</taxon>
        <taxon>Gunneridae</taxon>
        <taxon>Pentapetalae</taxon>
        <taxon>rosids</taxon>
        <taxon>fabids</taxon>
        <taxon>Cucurbitales</taxon>
        <taxon>Cucurbitaceae</taxon>
        <taxon>Benincaseae</taxon>
        <taxon>Cucumis</taxon>
    </lineage>
</organism>
<name>A0A5A7SXC9_CUCMM</name>
<feature type="coiled-coil region" evidence="1">
    <location>
        <begin position="163"/>
        <end position="239"/>
    </location>
</feature>
<evidence type="ECO:0000313" key="4">
    <source>
        <dbReference type="EMBL" id="TYK30855.1"/>
    </source>
</evidence>
<evidence type="ECO:0000256" key="1">
    <source>
        <dbReference type="SAM" id="Coils"/>
    </source>
</evidence>
<dbReference type="EMBL" id="SSTE01019907">
    <property type="protein sequence ID" value="KAA0035690.1"/>
    <property type="molecule type" value="Genomic_DNA"/>
</dbReference>
<dbReference type="Proteomes" id="UP000321393">
    <property type="component" value="Unassembled WGS sequence"/>
</dbReference>
<dbReference type="EMBL" id="SSTD01000141">
    <property type="protein sequence ID" value="TYK30855.1"/>
    <property type="molecule type" value="Genomic_DNA"/>
</dbReference>
<dbReference type="PANTHER" id="PTHR35493:SF1">
    <property type="entry name" value="STRUCTURAL MAINTENANCE OF CHROMOSOMES PROTEIN"/>
    <property type="match status" value="1"/>
</dbReference>
<reference evidence="5 6" key="1">
    <citation type="submission" date="2019-08" db="EMBL/GenBank/DDBJ databases">
        <title>Draft genome sequences of two oriental melons (Cucumis melo L. var makuwa).</title>
        <authorList>
            <person name="Kwon S.-Y."/>
        </authorList>
    </citation>
    <scope>NUCLEOTIDE SEQUENCE [LARGE SCALE GENOMIC DNA]</scope>
    <source>
        <strain evidence="6">cv. Chang Bougi</strain>
        <strain evidence="5">cv. SW 3</strain>
        <tissue evidence="3">Leaf</tissue>
    </source>
</reference>
<gene>
    <name evidence="4" type="ORF">E5676_scaffold455G00530</name>
    <name evidence="3" type="ORF">E6C27_scaffold285G003920</name>
</gene>
<sequence length="646" mass="71344">MAKVMKPSSRYSSYDVRSSTSSHFSDPSSSSDFKIKSPLPANSSSSRALVKTKPTDLARAKMKPSDQNLTAMVKKFMEKRSGSKPKAVKHAAGLVIPSDLIAEDLKKTARKGTSFGGLHKKLFGKGTMEKKDAKEVKALTEVKGNTRTLAMVLRSERELLSLNKEQELEITELKLVLEEKYREIEKLKDLCLKQREEIKSLKNAILFPDVMNSQLQNMLEKQDSELKQAKQIIPTLQKQVTTLTGQLHSLAEDLAEVKADKYSGKSWLQGSISPHTPTYDHEDASNSLEFSVCDPTSPGSPDDFLLKDVNPCLTPYYATKSKEFEAMGYDSPRGETVSQNRMESGFKSCSRKLSKKIVRIIRISGPSPLGSFTINIFYFFISLSSLSGTWAHALPFVNLTGNPICFYASSPVQSSHPSSHPLSHASPIAIGQQPSKLSNLYNSANLYSGANLSVDPLQKPFFYRNGADQHHNRSGIEAGESSAPSGYGQPYARGLAINQTYKRAIFEVSTSLAQTDLPMYSKNPSPGLISVDGTNPWILDSWATDHLTGFSEHFISYTPPVPNVLHVSKLSYNLLSISKITCELHYKATFLPESVCLEDLNSGRTIGTVRHSWGLYILNDETSGSNISTTSLLSSYFSTSEHDFML</sequence>
<protein>
    <submittedName>
        <fullName evidence="3">Uncharacterized protein</fullName>
    </submittedName>
</protein>
<feature type="region of interest" description="Disordered" evidence="2">
    <location>
        <begin position="1"/>
        <end position="55"/>
    </location>
</feature>
<feature type="compositionally biased region" description="Low complexity" evidence="2">
    <location>
        <begin position="8"/>
        <end position="38"/>
    </location>
</feature>
<dbReference type="STRING" id="1194695.A0A5A7SXC9"/>
<proteinExistence type="predicted"/>
<evidence type="ECO:0000313" key="3">
    <source>
        <dbReference type="EMBL" id="KAA0035690.1"/>
    </source>
</evidence>